<reference evidence="2 3" key="1">
    <citation type="submission" date="2018-06" db="EMBL/GenBank/DDBJ databases">
        <authorList>
            <consortium name="Pathogen Informatics"/>
            <person name="Doyle S."/>
        </authorList>
    </citation>
    <scope>NUCLEOTIDE SEQUENCE [LARGE SCALE GENOMIC DNA]</scope>
    <source>
        <strain evidence="2 3">NCTC13184</strain>
    </source>
</reference>
<dbReference type="Proteomes" id="UP000255082">
    <property type="component" value="Unassembled WGS sequence"/>
</dbReference>
<gene>
    <name evidence="2" type="ORF">NCTC13184_03904</name>
</gene>
<feature type="transmembrane region" description="Helical" evidence="1">
    <location>
        <begin position="26"/>
        <end position="47"/>
    </location>
</feature>
<keyword evidence="1" id="KW-0812">Transmembrane</keyword>
<evidence type="ECO:0000313" key="3">
    <source>
        <dbReference type="Proteomes" id="UP000255082"/>
    </source>
</evidence>
<protein>
    <submittedName>
        <fullName evidence="2">FkbH domain</fullName>
    </submittedName>
</protein>
<evidence type="ECO:0000256" key="1">
    <source>
        <dbReference type="SAM" id="Phobius"/>
    </source>
</evidence>
<dbReference type="AlphaFoldDB" id="A0A378WY74"/>
<dbReference type="SUPFAM" id="SSF56784">
    <property type="entry name" value="HAD-like"/>
    <property type="match status" value="1"/>
</dbReference>
<dbReference type="InterPro" id="IPR023214">
    <property type="entry name" value="HAD_sf"/>
</dbReference>
<keyword evidence="1" id="KW-1133">Transmembrane helix</keyword>
<sequence length="214" mass="23253">MCAARHPYYDLSRGPAQESGGLSGTIGTWMVAVPIGCALRVWPMWVLRRVDRRGEMTAPAVKCLVWELDNTMWDGVVCDSTSGALRPDAVRALHTLTGRGVMHAVASRGEWSWTTDKLERHGLHGLFAAVEVGWGRKSAAITRIAAQLRIGLDAIGYIDAEAMERSEVAHALPQVRCYAGRHVDVLTALQEFRAPLTSAPPPTSPMGFAHISAN</sequence>
<keyword evidence="1" id="KW-0472">Membrane</keyword>
<dbReference type="Gene3D" id="3.40.50.1000">
    <property type="entry name" value="HAD superfamily/HAD-like"/>
    <property type="match status" value="1"/>
</dbReference>
<dbReference type="InterPro" id="IPR036412">
    <property type="entry name" value="HAD-like_sf"/>
</dbReference>
<accession>A0A378WY74</accession>
<proteinExistence type="predicted"/>
<name>A0A378WY74_9NOCA</name>
<evidence type="ECO:0000313" key="2">
    <source>
        <dbReference type="EMBL" id="SUA45381.1"/>
    </source>
</evidence>
<dbReference type="EMBL" id="UGRU01000001">
    <property type="protein sequence ID" value="SUA45381.1"/>
    <property type="molecule type" value="Genomic_DNA"/>
</dbReference>
<organism evidence="2 3">
    <name type="scientific">Nocardia africana</name>
    <dbReference type="NCBI Taxonomy" id="134964"/>
    <lineage>
        <taxon>Bacteria</taxon>
        <taxon>Bacillati</taxon>
        <taxon>Actinomycetota</taxon>
        <taxon>Actinomycetes</taxon>
        <taxon>Mycobacteriales</taxon>
        <taxon>Nocardiaceae</taxon>
        <taxon>Nocardia</taxon>
    </lineage>
</organism>